<gene>
    <name evidence="2" type="ORF">BG844_23345</name>
</gene>
<name>A0A1K0FGI4_9ACTN</name>
<reference evidence="2 3" key="1">
    <citation type="submission" date="2016-09" db="EMBL/GenBank/DDBJ databases">
        <title>Couchioplanes caeruleus draft genome sequence.</title>
        <authorList>
            <person name="Sheehan J."/>
            <person name="Caffrey P."/>
        </authorList>
    </citation>
    <scope>NUCLEOTIDE SEQUENCE [LARGE SCALE GENOMIC DNA]</scope>
    <source>
        <strain evidence="2 3">DSM 43634</strain>
    </source>
</reference>
<feature type="compositionally biased region" description="Low complexity" evidence="1">
    <location>
        <begin position="24"/>
        <end position="35"/>
    </location>
</feature>
<comment type="caution">
    <text evidence="2">The sequence shown here is derived from an EMBL/GenBank/DDBJ whole genome shotgun (WGS) entry which is preliminary data.</text>
</comment>
<accession>A0A1K0FGI4</accession>
<protein>
    <submittedName>
        <fullName evidence="2">Uncharacterized protein</fullName>
    </submittedName>
</protein>
<dbReference type="EMBL" id="MEIA01000256">
    <property type="protein sequence ID" value="OJF11959.1"/>
    <property type="molecule type" value="Genomic_DNA"/>
</dbReference>
<evidence type="ECO:0000313" key="2">
    <source>
        <dbReference type="EMBL" id="OJF11959.1"/>
    </source>
</evidence>
<organism evidence="2 3">
    <name type="scientific">Couchioplanes caeruleus subsp. caeruleus</name>
    <dbReference type="NCBI Taxonomy" id="56427"/>
    <lineage>
        <taxon>Bacteria</taxon>
        <taxon>Bacillati</taxon>
        <taxon>Actinomycetota</taxon>
        <taxon>Actinomycetes</taxon>
        <taxon>Micromonosporales</taxon>
        <taxon>Micromonosporaceae</taxon>
        <taxon>Couchioplanes</taxon>
    </lineage>
</organism>
<dbReference type="Proteomes" id="UP000182486">
    <property type="component" value="Unassembled WGS sequence"/>
</dbReference>
<proteinExistence type="predicted"/>
<dbReference type="AlphaFoldDB" id="A0A1K0FGI4"/>
<evidence type="ECO:0000313" key="3">
    <source>
        <dbReference type="Proteomes" id="UP000182486"/>
    </source>
</evidence>
<keyword evidence="3" id="KW-1185">Reference proteome</keyword>
<feature type="compositionally biased region" description="Basic residues" evidence="1">
    <location>
        <begin position="175"/>
        <end position="186"/>
    </location>
</feature>
<feature type="region of interest" description="Disordered" evidence="1">
    <location>
        <begin position="1"/>
        <end position="186"/>
    </location>
</feature>
<sequence length="186" mass="19696">MQRPSAWPPVSSGSGEPASGSVRAAASPTGAADAAPKVETRIAGQRTEQAQPADTKPEQHTDADVKPEQRTNADARPEQRTNADVEPEQRAGLDVRPESKAVADVQPEQEQIAGKNSGEASSTRQPVKRGLLGSYKDEVAELLGGAKARRRRNVTASGLPAPDPDSQEPPIKVTRPSRRGRGQAKD</sequence>
<feature type="compositionally biased region" description="Basic and acidic residues" evidence="1">
    <location>
        <begin position="55"/>
        <end position="101"/>
    </location>
</feature>
<evidence type="ECO:0000256" key="1">
    <source>
        <dbReference type="SAM" id="MobiDB-lite"/>
    </source>
</evidence>